<dbReference type="InterPro" id="IPR001387">
    <property type="entry name" value="Cro/C1-type_HTH"/>
</dbReference>
<keyword evidence="5 7" id="KW-0067">ATP-binding</keyword>
<evidence type="ECO:0000256" key="4">
    <source>
        <dbReference type="ARBA" id="ARBA00022777"/>
    </source>
</evidence>
<dbReference type="CDD" id="cd00464">
    <property type="entry name" value="SK"/>
    <property type="match status" value="1"/>
</dbReference>
<dbReference type="PANTHER" id="PTHR21087:SF16">
    <property type="entry name" value="SHIKIMATE KINASE 1, CHLOROPLASTIC"/>
    <property type="match status" value="1"/>
</dbReference>
<dbReference type="PANTHER" id="PTHR21087">
    <property type="entry name" value="SHIKIMATE KINASE"/>
    <property type="match status" value="1"/>
</dbReference>
<keyword evidence="6 7" id="KW-0057">Aromatic amino acid biosynthesis</keyword>
<protein>
    <recommendedName>
        <fullName evidence="7">Shikimate kinase</fullName>
        <shortName evidence="7">SK</shortName>
        <ecNumber evidence="7">2.7.1.71</ecNumber>
    </recommendedName>
</protein>
<dbReference type="InterPro" id="IPR010982">
    <property type="entry name" value="Lambda_DNA-bd_dom_sf"/>
</dbReference>
<keyword evidence="4 7" id="KW-0418">Kinase</keyword>
<dbReference type="GO" id="GO:0016301">
    <property type="term" value="F:kinase activity"/>
    <property type="evidence" value="ECO:0007669"/>
    <property type="project" value="UniProtKB-KW"/>
</dbReference>
<keyword evidence="7" id="KW-0479">Metal-binding</keyword>
<dbReference type="InterPro" id="IPR031322">
    <property type="entry name" value="Shikimate/glucono_kinase"/>
</dbReference>
<feature type="binding site" evidence="7">
    <location>
        <position position="207"/>
    </location>
    <ligand>
        <name>substrate</name>
    </ligand>
</feature>
<dbReference type="EC" id="2.7.1.71" evidence="7"/>
<accession>A0ABQ6A675</accession>
<comment type="function">
    <text evidence="7">Catalyzes the specific phosphorylation of the 3-hydroxyl group of shikimic acid using ATP as a cosubstrate.</text>
</comment>
<dbReference type="Proteomes" id="UP001156641">
    <property type="component" value="Unassembled WGS sequence"/>
</dbReference>
<dbReference type="InterPro" id="IPR000623">
    <property type="entry name" value="Shikimate_kinase/TSH1"/>
</dbReference>
<dbReference type="Pfam" id="PF01202">
    <property type="entry name" value="SKI"/>
    <property type="match status" value="1"/>
</dbReference>
<evidence type="ECO:0000256" key="3">
    <source>
        <dbReference type="ARBA" id="ARBA00022741"/>
    </source>
</evidence>
<evidence type="ECO:0000256" key="6">
    <source>
        <dbReference type="ARBA" id="ARBA00023141"/>
    </source>
</evidence>
<dbReference type="Gene3D" id="1.10.260.40">
    <property type="entry name" value="lambda repressor-like DNA-binding domains"/>
    <property type="match status" value="1"/>
</dbReference>
<dbReference type="PROSITE" id="PS50943">
    <property type="entry name" value="HTH_CROC1"/>
    <property type="match status" value="1"/>
</dbReference>
<dbReference type="Pfam" id="PF01381">
    <property type="entry name" value="HTH_3"/>
    <property type="match status" value="1"/>
</dbReference>
<organism evidence="9 10">
    <name type="scientific">Acidocella aquatica</name>
    <dbReference type="NCBI Taxonomy" id="1922313"/>
    <lineage>
        <taxon>Bacteria</taxon>
        <taxon>Pseudomonadati</taxon>
        <taxon>Pseudomonadota</taxon>
        <taxon>Alphaproteobacteria</taxon>
        <taxon>Acetobacterales</taxon>
        <taxon>Acidocellaceae</taxon>
        <taxon>Acidocella</taxon>
    </lineage>
</organism>
<evidence type="ECO:0000256" key="2">
    <source>
        <dbReference type="ARBA" id="ARBA00022679"/>
    </source>
</evidence>
<keyword evidence="7" id="KW-0460">Magnesium</keyword>
<comment type="catalytic activity">
    <reaction evidence="7">
        <text>shikimate + ATP = 3-phosphoshikimate + ADP + H(+)</text>
        <dbReference type="Rhea" id="RHEA:13121"/>
        <dbReference type="ChEBI" id="CHEBI:15378"/>
        <dbReference type="ChEBI" id="CHEBI:30616"/>
        <dbReference type="ChEBI" id="CHEBI:36208"/>
        <dbReference type="ChEBI" id="CHEBI:145989"/>
        <dbReference type="ChEBI" id="CHEBI:456216"/>
        <dbReference type="EC" id="2.7.1.71"/>
    </reaction>
</comment>
<proteinExistence type="inferred from homology"/>
<comment type="similarity">
    <text evidence="7">Belongs to the shikimate kinase family.</text>
</comment>
<dbReference type="SUPFAM" id="SSF52540">
    <property type="entry name" value="P-loop containing nucleoside triphosphate hydrolases"/>
    <property type="match status" value="1"/>
</dbReference>
<dbReference type="EMBL" id="BSOS01000039">
    <property type="protein sequence ID" value="GLR66792.1"/>
    <property type="molecule type" value="Genomic_DNA"/>
</dbReference>
<comment type="pathway">
    <text evidence="7">Metabolic intermediate biosynthesis; chorismate biosynthesis; chorismate from D-erythrose 4-phosphate and phosphoenolpyruvate: step 5/7.</text>
</comment>
<gene>
    <name evidence="7 9" type="primary">aroK</name>
    <name evidence="9" type="ORF">GCM10010909_14720</name>
</gene>
<evidence type="ECO:0000313" key="10">
    <source>
        <dbReference type="Proteomes" id="UP001156641"/>
    </source>
</evidence>
<evidence type="ECO:0000256" key="7">
    <source>
        <dbReference type="HAMAP-Rule" id="MF_00109"/>
    </source>
</evidence>
<evidence type="ECO:0000256" key="1">
    <source>
        <dbReference type="ARBA" id="ARBA00022605"/>
    </source>
</evidence>
<keyword evidence="3 7" id="KW-0547">Nucleotide-binding</keyword>
<evidence type="ECO:0000259" key="8">
    <source>
        <dbReference type="PROSITE" id="PS50943"/>
    </source>
</evidence>
<feature type="domain" description="HTH cro/C1-type" evidence="8">
    <location>
        <begin position="28"/>
        <end position="82"/>
    </location>
</feature>
<comment type="subunit">
    <text evidence="7">Monomer.</text>
</comment>
<keyword evidence="10" id="KW-1185">Reference proteome</keyword>
<dbReference type="PRINTS" id="PR01100">
    <property type="entry name" value="SHIKIMTKNASE"/>
</dbReference>
<dbReference type="CDD" id="cd00093">
    <property type="entry name" value="HTH_XRE"/>
    <property type="match status" value="1"/>
</dbReference>
<feature type="binding site" evidence="7">
    <location>
        <position position="265"/>
    </location>
    <ligand>
        <name>substrate</name>
    </ligand>
</feature>
<dbReference type="HAMAP" id="MF_00109">
    <property type="entry name" value="Shikimate_kinase"/>
    <property type="match status" value="1"/>
</dbReference>
<feature type="binding site" evidence="7">
    <location>
        <position position="142"/>
    </location>
    <ligand>
        <name>Mg(2+)</name>
        <dbReference type="ChEBI" id="CHEBI:18420"/>
    </ligand>
</feature>
<sequence length="302" mass="32462">MSPQSLFKAMDPSGPDKDPLLAGLGQRVKLLRARGGMSRRMLAEEAGVSERHLANLESGIGNVSVLVLQQVAMALGSSLAELLGDETTSTPEGLMIRKLLHGRGPEELQRAHKALAELFGAATPGQRRNHIALVGLRGAGKSTLGRMAAAQLGWPFVELRAEITRLAGCSPVEIQALYGSNAYRRYQRQALEEALQTHPNCVIATAGGLVGDPSTFDLLLTNCLTIWLQADPEDHMNRVIAQGEQRQMADSRKAIDDLRVTLESRAAFYAKADFAYNTSGKTVDEAFAGLMAALAAHQLKPA</sequence>
<comment type="subcellular location">
    <subcellularLocation>
        <location evidence="7">Cytoplasm</location>
    </subcellularLocation>
</comment>
<dbReference type="Gene3D" id="3.40.50.300">
    <property type="entry name" value="P-loop containing nucleotide triphosphate hydrolases"/>
    <property type="match status" value="1"/>
</dbReference>
<feature type="binding site" evidence="7">
    <location>
        <begin position="138"/>
        <end position="143"/>
    </location>
    <ligand>
        <name>ATP</name>
        <dbReference type="ChEBI" id="CHEBI:30616"/>
    </ligand>
</feature>
<reference evidence="10" key="1">
    <citation type="journal article" date="2019" name="Int. J. Syst. Evol. Microbiol.">
        <title>The Global Catalogue of Microorganisms (GCM) 10K type strain sequencing project: providing services to taxonomists for standard genome sequencing and annotation.</title>
        <authorList>
            <consortium name="The Broad Institute Genomics Platform"/>
            <consortium name="The Broad Institute Genome Sequencing Center for Infectious Disease"/>
            <person name="Wu L."/>
            <person name="Ma J."/>
        </authorList>
    </citation>
    <scope>NUCLEOTIDE SEQUENCE [LARGE SCALE GENOMIC DNA]</scope>
    <source>
        <strain evidence="10">NBRC 112502</strain>
    </source>
</reference>
<keyword evidence="7" id="KW-0963">Cytoplasm</keyword>
<keyword evidence="2 7" id="KW-0808">Transferase</keyword>
<dbReference type="InterPro" id="IPR027417">
    <property type="entry name" value="P-loop_NTPase"/>
</dbReference>
<comment type="cofactor">
    <cofactor evidence="7">
        <name>Mg(2+)</name>
        <dbReference type="ChEBI" id="CHEBI:18420"/>
    </cofactor>
    <text evidence="7">Binds 1 Mg(2+) ion per subunit.</text>
</comment>
<comment type="caution">
    <text evidence="9">The sequence shown here is derived from an EMBL/GenBank/DDBJ whole genome shotgun (WGS) entry which is preliminary data.</text>
</comment>
<evidence type="ECO:0000313" key="9">
    <source>
        <dbReference type="EMBL" id="GLR66792.1"/>
    </source>
</evidence>
<evidence type="ECO:0000256" key="5">
    <source>
        <dbReference type="ARBA" id="ARBA00022840"/>
    </source>
</evidence>
<comment type="caution">
    <text evidence="7">Lacks conserved residue(s) required for the propagation of feature annotation.</text>
</comment>
<dbReference type="SUPFAM" id="SSF47413">
    <property type="entry name" value="lambda repressor-like DNA-binding domains"/>
    <property type="match status" value="1"/>
</dbReference>
<feature type="binding site" evidence="7">
    <location>
        <position position="246"/>
    </location>
    <ligand>
        <name>ATP</name>
        <dbReference type="ChEBI" id="CHEBI:30616"/>
    </ligand>
</feature>
<dbReference type="SMART" id="SM00530">
    <property type="entry name" value="HTH_XRE"/>
    <property type="match status" value="1"/>
</dbReference>
<dbReference type="RefSeq" id="WP_284257496.1">
    <property type="nucleotide sequence ID" value="NZ_BSOS01000039.1"/>
</dbReference>
<keyword evidence="1 7" id="KW-0028">Amino-acid biosynthesis</keyword>
<dbReference type="NCBIfam" id="NF006015">
    <property type="entry name" value="PRK08154.1"/>
    <property type="match status" value="1"/>
</dbReference>
<feature type="binding site" evidence="7">
    <location>
        <position position="184"/>
    </location>
    <ligand>
        <name>substrate</name>
    </ligand>
</feature>
<name>A0ABQ6A675_9PROT</name>